<sequence length="520" mass="57391">MAEHKLPKIRPLGKLEEIAAAAHHIDFFTNCAFSAHYKASQPLTDVDLKPLVFTALSQVLHQHPILFAIPVVPDTEQPYWGRLPSIDLNQVVSFVERSSPLSSDSQTDVELDSLLEDRHNTSFKAGYGTLPVWRLIILQDYHSKDGFVASFVYHHSMADGGSSQIFQDAFQRALCDISSGSVELQVVEVVTSDDRPISSPLEDLHPLPLPENPPVLDAANLNEWRGSTVSVPSKTKYKSLSLAPEVLQSFAQECKKNKTTVTAALPALVAKVLYDILPSETEGLTCNLPVSLRSDLPPNQVDDVIGNFIDAFKVQLLRSDLDQSSEGTTAIWKHAKKVQQATRRYFANASPSGEPYANVAIFKLIPDIKAFLSSTIGNPRGESFEVSNLGHFPEPKNLKGNGNPPWRRGKLLLSRCAFAPGAPLIICVIDNEASILCMGLLTNPPTVTYITRTMKLDQPVNFVIVFARSEIPNLVIDTSVNSEAIHLLLILSHSSKHNDYHCLPYFQLNCYQLGSETLFC</sequence>
<gene>
    <name evidence="2" type="primary">FG03739.1</name>
    <name evidence="1" type="ORF">FGRAMPH1_01T13587</name>
</gene>
<dbReference type="InterPro" id="IPR010828">
    <property type="entry name" value="Atf2/Sli1-like"/>
</dbReference>
<keyword evidence="3" id="KW-1185">Reference proteome</keyword>
<reference evidence="2" key="4">
    <citation type="submission" date="2017-01" db="UniProtKB">
        <authorList>
            <consortium name="EnsemblFungi"/>
        </authorList>
    </citation>
    <scope>IDENTIFICATION</scope>
    <source>
        <strain evidence="2">PH-1 / ATCC MYA-4620 / FGSC 9075 / NRRL 31084</strain>
    </source>
</reference>
<dbReference type="PANTHER" id="PTHR28037">
    <property type="entry name" value="ALCOHOL O-ACETYLTRANSFERASE 1-RELATED"/>
    <property type="match status" value="1"/>
</dbReference>
<dbReference type="FunCoup" id="A0A098DJG8">
    <property type="interactions" value="5"/>
</dbReference>
<proteinExistence type="predicted"/>
<accession>A0A098DJG8</accession>
<dbReference type="VEuPathDB" id="FungiDB:FGRAMPH1_01G13587"/>
<evidence type="ECO:0000313" key="3">
    <source>
        <dbReference type="Proteomes" id="UP000070720"/>
    </source>
</evidence>
<dbReference type="eggNOG" id="ENOG502RC91">
    <property type="taxonomic scope" value="Eukaryota"/>
</dbReference>
<name>A0A098DJG8_GIBZE</name>
<evidence type="ECO:0000313" key="2">
    <source>
        <dbReference type="EnsemblFungi" id="CEF78597"/>
    </source>
</evidence>
<protein>
    <submittedName>
        <fullName evidence="1">Chromosome 2, complete genome</fullName>
    </submittedName>
</protein>
<dbReference type="Proteomes" id="UP000070720">
    <property type="component" value="Chromosome 2"/>
</dbReference>
<dbReference type="Gene3D" id="3.30.559.30">
    <property type="entry name" value="Nonribosomal peptide synthetase, condensation domain"/>
    <property type="match status" value="1"/>
</dbReference>
<dbReference type="SUPFAM" id="SSF52777">
    <property type="entry name" value="CoA-dependent acyltransferases"/>
    <property type="match status" value="2"/>
</dbReference>
<reference evidence="2 3" key="1">
    <citation type="journal article" date="2007" name="Science">
        <title>The Fusarium graminearum genome reveals a link between localized polymorphism and pathogen specialization.</title>
        <authorList>
            <person name="Cuomo C.A."/>
            <person name="Gueldener U."/>
            <person name="Xu J.-R."/>
            <person name="Trail F."/>
            <person name="Turgeon B.G."/>
            <person name="Di Pietro A."/>
            <person name="Walton J.D."/>
            <person name="Ma L.-J."/>
            <person name="Baker S.E."/>
            <person name="Rep M."/>
            <person name="Adam G."/>
            <person name="Antoniw J."/>
            <person name="Baldwin T."/>
            <person name="Calvo S.E."/>
            <person name="Chang Y.-L."/>
            <person name="DeCaprio D."/>
            <person name="Gale L.R."/>
            <person name="Gnerre S."/>
            <person name="Goswami R.S."/>
            <person name="Hammond-Kosack K."/>
            <person name="Harris L.J."/>
            <person name="Hilburn K."/>
            <person name="Kennell J.C."/>
            <person name="Kroken S."/>
            <person name="Magnuson J.K."/>
            <person name="Mannhaupt G."/>
            <person name="Mauceli E.W."/>
            <person name="Mewes H.-W."/>
            <person name="Mitterbauer R."/>
            <person name="Muehlbauer G."/>
            <person name="Muensterkoetter M."/>
            <person name="Nelson D."/>
            <person name="O'Donnell K."/>
            <person name="Ouellet T."/>
            <person name="Qi W."/>
            <person name="Quesneville H."/>
            <person name="Roncero M.I.G."/>
            <person name="Seong K.-Y."/>
            <person name="Tetko I.V."/>
            <person name="Urban M."/>
            <person name="Waalwijk C."/>
            <person name="Ward T.J."/>
            <person name="Yao J."/>
            <person name="Birren B.W."/>
            <person name="Kistler H.C."/>
        </authorList>
    </citation>
    <scope>NUCLEOTIDE SEQUENCE [LARGE SCALE GENOMIC DNA]</scope>
    <source>
        <strain evidence="3">ATCC MYA-4620 / CBS 123657 / FGSC 9075 / NRRL 31084 / PH-1</strain>
        <strain evidence="2">PH-1 / ATCC MYA-4620 / FGSC 9075 / NRRL 31084</strain>
    </source>
</reference>
<dbReference type="EnsemblFungi" id="CEF78597">
    <property type="protein sequence ID" value="CEF78597"/>
    <property type="gene ID" value="FGRRES_03739_M"/>
</dbReference>
<evidence type="ECO:0000313" key="1">
    <source>
        <dbReference type="EMBL" id="CEF78597.1"/>
    </source>
</evidence>
<dbReference type="InterPro" id="IPR023213">
    <property type="entry name" value="CAT-like_dom_sf"/>
</dbReference>
<dbReference type="InterPro" id="IPR052058">
    <property type="entry name" value="Alcohol_O-acetyltransferase"/>
</dbReference>
<reference evidence="1 3" key="3">
    <citation type="journal article" date="2015" name="BMC Genomics">
        <title>The completed genome sequence of the pathogenic ascomycete fungus Fusarium graminearum.</title>
        <authorList>
            <person name="King R."/>
            <person name="Urban M."/>
            <person name="Hammond-Kosack M.C."/>
            <person name="Hassani-Pak K."/>
            <person name="Hammond-Kosack K.E."/>
        </authorList>
    </citation>
    <scope>NUCLEOTIDE SEQUENCE [LARGE SCALE GENOMIC DNA]</scope>
    <source>
        <strain evidence="3">ATCC MYA-4620 / CBS 123657 / FGSC 9075 / NRRL 31084 / PH-1</strain>
        <strain evidence="1">PH-1</strain>
    </source>
</reference>
<dbReference type="PANTHER" id="PTHR28037:SF1">
    <property type="entry name" value="ALCOHOL O-ACETYLTRANSFERASE 1-RELATED"/>
    <property type="match status" value="1"/>
</dbReference>
<dbReference type="Pfam" id="PF07247">
    <property type="entry name" value="AATase"/>
    <property type="match status" value="1"/>
</dbReference>
<dbReference type="InParanoid" id="A0A098DJG8"/>
<reference evidence="2 3" key="2">
    <citation type="journal article" date="2010" name="Nature">
        <title>Comparative genomics reveals mobile pathogenicity chromosomes in Fusarium.</title>
        <authorList>
            <person name="Ma L.J."/>
            <person name="van der Does H.C."/>
            <person name="Borkovich K.A."/>
            <person name="Coleman J.J."/>
            <person name="Daboussi M.J."/>
            <person name="Di Pietro A."/>
            <person name="Dufresne M."/>
            <person name="Freitag M."/>
            <person name="Grabherr M."/>
            <person name="Henrissat B."/>
            <person name="Houterman P.M."/>
            <person name="Kang S."/>
            <person name="Shim W.B."/>
            <person name="Woloshuk C."/>
            <person name="Xie X."/>
            <person name="Xu J.R."/>
            <person name="Antoniw J."/>
            <person name="Baker S.E."/>
            <person name="Bluhm B.H."/>
            <person name="Breakspear A."/>
            <person name="Brown D.W."/>
            <person name="Butchko R.A."/>
            <person name="Chapman S."/>
            <person name="Coulson R."/>
            <person name="Coutinho P.M."/>
            <person name="Danchin E.G."/>
            <person name="Diener A."/>
            <person name="Gale L.R."/>
            <person name="Gardiner D.M."/>
            <person name="Goff S."/>
            <person name="Hammond-Kosack K.E."/>
            <person name="Hilburn K."/>
            <person name="Hua-Van A."/>
            <person name="Jonkers W."/>
            <person name="Kazan K."/>
            <person name="Kodira C.D."/>
            <person name="Koehrsen M."/>
            <person name="Kumar L."/>
            <person name="Lee Y.H."/>
            <person name="Li L."/>
            <person name="Manners J.M."/>
            <person name="Miranda-Saavedra D."/>
            <person name="Mukherjee M."/>
            <person name="Park G."/>
            <person name="Park J."/>
            <person name="Park S.Y."/>
            <person name="Proctor R.H."/>
            <person name="Regev A."/>
            <person name="Ruiz-Roldan M.C."/>
            <person name="Sain D."/>
            <person name="Sakthikumar S."/>
            <person name="Sykes S."/>
            <person name="Schwartz D.C."/>
            <person name="Turgeon B.G."/>
            <person name="Wapinski I."/>
            <person name="Yoder O."/>
            <person name="Young S."/>
            <person name="Zeng Q."/>
            <person name="Zhou S."/>
            <person name="Galagan J."/>
            <person name="Cuomo C.A."/>
            <person name="Kistler H.C."/>
            <person name="Rep M."/>
        </authorList>
    </citation>
    <scope>GENOME REANNOTATION</scope>
    <source>
        <strain evidence="3">ATCC MYA-4620 / CBS 123657 / FGSC 9075 / NRRL 31084 / PH-1</strain>
        <strain evidence="2">PH-1 / ATCC MYA-4620 / FGSC 9075 / NRRL 31084</strain>
    </source>
</reference>
<dbReference type="GO" id="GO:0008080">
    <property type="term" value="F:N-acetyltransferase activity"/>
    <property type="evidence" value="ECO:0007669"/>
    <property type="project" value="TreeGrafter"/>
</dbReference>
<organism evidence="1 3">
    <name type="scientific">Gibberella zeae (strain ATCC MYA-4620 / CBS 123657 / FGSC 9075 / NRRL 31084 / PH-1)</name>
    <name type="common">Wheat head blight fungus</name>
    <name type="synonym">Fusarium graminearum</name>
    <dbReference type="NCBI Taxonomy" id="229533"/>
    <lineage>
        <taxon>Eukaryota</taxon>
        <taxon>Fungi</taxon>
        <taxon>Dikarya</taxon>
        <taxon>Ascomycota</taxon>
        <taxon>Pezizomycotina</taxon>
        <taxon>Sordariomycetes</taxon>
        <taxon>Hypocreomycetidae</taxon>
        <taxon>Hypocreales</taxon>
        <taxon>Nectriaceae</taxon>
        <taxon>Fusarium</taxon>
    </lineage>
</organism>
<dbReference type="EMBL" id="HG970333">
    <property type="protein sequence ID" value="CEF78597.1"/>
    <property type="molecule type" value="Genomic_DNA"/>
</dbReference>
<dbReference type="AlphaFoldDB" id="A0A098DJG8"/>
<accession>A0A0E0S522</accession>
<dbReference type="Gene3D" id="3.30.559.10">
    <property type="entry name" value="Chloramphenicol acetyltransferase-like domain"/>
    <property type="match status" value="1"/>
</dbReference>